<name>A0A2Z5HT58_9CAUD</name>
<gene>
    <name evidence="1" type="ORF">CPT_Skate_019</name>
</gene>
<sequence length="88" mass="9901">MQNCKRFRPTPSKGLMLRAMMPLMLPLSLAGCSNNLQTSASNSSDIPQLSPLATQPQKPEFCLETCSANLSKEIDNWQTMLTWREKQD</sequence>
<dbReference type="EMBL" id="MH321493">
    <property type="protein sequence ID" value="AXC42977.1"/>
    <property type="molecule type" value="Genomic_DNA"/>
</dbReference>
<dbReference type="Proteomes" id="UP000252847">
    <property type="component" value="Segment"/>
</dbReference>
<organism evidence="1 2">
    <name type="scientific">Salmonella phage Skate</name>
    <dbReference type="NCBI Taxonomy" id="2234035"/>
    <lineage>
        <taxon>Viruses</taxon>
        <taxon>Duplodnaviria</taxon>
        <taxon>Heunggongvirae</taxon>
        <taxon>Uroviricota</taxon>
        <taxon>Caudoviricetes</taxon>
        <taxon>Skatevirus</taxon>
        <taxon>Skatevirus skate</taxon>
    </lineage>
</organism>
<evidence type="ECO:0000313" key="2">
    <source>
        <dbReference type="Proteomes" id="UP000252847"/>
    </source>
</evidence>
<protein>
    <submittedName>
        <fullName evidence="1">O-spanin</fullName>
    </submittedName>
</protein>
<keyword evidence="2" id="KW-1185">Reference proteome</keyword>
<dbReference type="PROSITE" id="PS51257">
    <property type="entry name" value="PROKAR_LIPOPROTEIN"/>
    <property type="match status" value="1"/>
</dbReference>
<proteinExistence type="predicted"/>
<reference evidence="2" key="1">
    <citation type="submission" date="2018-05" db="EMBL/GenBank/DDBJ databases">
        <title>Complete Genome of Salmonella typhimurium siphophage Skate.</title>
        <authorList>
            <person name="Rohren M.E."/>
            <person name="Xie Y."/>
            <person name="O'Leary C."/>
            <person name="Liu M."/>
            <person name="Young R.F."/>
        </authorList>
    </citation>
    <scope>NUCLEOTIDE SEQUENCE [LARGE SCALE GENOMIC DNA]</scope>
</reference>
<accession>A0A2Z5HT58</accession>
<evidence type="ECO:0000313" key="1">
    <source>
        <dbReference type="EMBL" id="AXC42977.1"/>
    </source>
</evidence>